<dbReference type="EMBL" id="OX336137">
    <property type="protein sequence ID" value="CAI2719467.1"/>
    <property type="molecule type" value="Genomic_DNA"/>
</dbReference>
<evidence type="ECO:0000313" key="1">
    <source>
        <dbReference type="EMBL" id="CAI2719467.1"/>
    </source>
</evidence>
<dbReference type="Proteomes" id="UP001157733">
    <property type="component" value="Chromosome"/>
</dbReference>
<gene>
    <name evidence="1" type="ORF">NSPWAT_2611</name>
</gene>
<protein>
    <submittedName>
        <fullName evidence="1">Uncharacterized protein</fullName>
    </submittedName>
</protein>
<proteinExistence type="predicted"/>
<organism evidence="1 2">
    <name type="scientific">Nitrospina watsonii</name>
    <dbReference type="NCBI Taxonomy" id="1323948"/>
    <lineage>
        <taxon>Bacteria</taxon>
        <taxon>Pseudomonadati</taxon>
        <taxon>Nitrospinota/Tectimicrobiota group</taxon>
        <taxon>Nitrospinota</taxon>
        <taxon>Nitrospinia</taxon>
        <taxon>Nitrospinales</taxon>
        <taxon>Nitrospinaceae</taxon>
        <taxon>Nitrospina</taxon>
    </lineage>
</organism>
<accession>A0ABN8W0B8</accession>
<sequence length="96" mass="10515">MHFKLGSPAIVPAFGITQFPLRVAEAKPEEADCISNWALRPSFPHLALLSFLSRVAEAKPEEADCISSWALRPSFPHLALLGFLSRVAGVRRSGCR</sequence>
<reference evidence="1 2" key="1">
    <citation type="submission" date="2022-09" db="EMBL/GenBank/DDBJ databases">
        <authorList>
            <person name="Kop L."/>
        </authorList>
    </citation>
    <scope>NUCLEOTIDE SEQUENCE [LARGE SCALE GENOMIC DNA]</scope>
    <source>
        <strain evidence="1 2">347</strain>
    </source>
</reference>
<name>A0ABN8W0B8_9BACT</name>
<evidence type="ECO:0000313" key="2">
    <source>
        <dbReference type="Proteomes" id="UP001157733"/>
    </source>
</evidence>
<keyword evidence="2" id="KW-1185">Reference proteome</keyword>